<dbReference type="GO" id="GO:0003677">
    <property type="term" value="F:DNA binding"/>
    <property type="evidence" value="ECO:0007669"/>
    <property type="project" value="InterPro"/>
</dbReference>
<gene>
    <name evidence="2" type="ORF">BDK92_2911</name>
</gene>
<protein>
    <submittedName>
        <fullName evidence="2">Helix-turn-helix protein</fullName>
    </submittedName>
</protein>
<dbReference type="CDD" id="cd00093">
    <property type="entry name" value="HTH_XRE"/>
    <property type="match status" value="1"/>
</dbReference>
<comment type="caution">
    <text evidence="2">The sequence shown here is derived from an EMBL/GenBank/DDBJ whole genome shotgun (WGS) entry which is preliminary data.</text>
</comment>
<dbReference type="SUPFAM" id="SSF47413">
    <property type="entry name" value="lambda repressor-like DNA-binding domains"/>
    <property type="match status" value="1"/>
</dbReference>
<dbReference type="Pfam" id="PF19054">
    <property type="entry name" value="DUF5753"/>
    <property type="match status" value="1"/>
</dbReference>
<dbReference type="AlphaFoldDB" id="A0A495JI53"/>
<dbReference type="Pfam" id="PF13560">
    <property type="entry name" value="HTH_31"/>
    <property type="match status" value="1"/>
</dbReference>
<dbReference type="InterPro" id="IPR043917">
    <property type="entry name" value="DUF5753"/>
</dbReference>
<evidence type="ECO:0000313" key="3">
    <source>
        <dbReference type="Proteomes" id="UP000277671"/>
    </source>
</evidence>
<name>A0A495JI53_9ACTN</name>
<dbReference type="SMART" id="SM00530">
    <property type="entry name" value="HTH_XRE"/>
    <property type="match status" value="1"/>
</dbReference>
<sequence>MAKSNQPTVVGRGLGGELRGLREAKKLGLRRVAARLDWQASKLSRMETGIQGIRAEDVASLLVIYGVTGDERRRLLGMAERSAESGWWEVIGGLSDESRTLIRLEAEATSVVNWQPLLIPGLLQTADYTQVLMRDGGVEEPDAQSRVAARLGRQAVLTRPQPPELLAIVDEMVLRRVLGSPRLMARQLRHLIEAAERPNITLRVVPFAVGGHPGLDGGFALFDFPRNKSVVYLDQKISGLFLEETPQVAFFRREAERLGAVALSPTESVDFVARVATEHERE</sequence>
<keyword evidence="3" id="KW-1185">Reference proteome</keyword>
<evidence type="ECO:0000313" key="2">
    <source>
        <dbReference type="EMBL" id="RKR88583.1"/>
    </source>
</evidence>
<reference evidence="2 3" key="1">
    <citation type="submission" date="2018-10" db="EMBL/GenBank/DDBJ databases">
        <title>Sequencing the genomes of 1000 actinobacteria strains.</title>
        <authorList>
            <person name="Klenk H.-P."/>
        </authorList>
    </citation>
    <scope>NUCLEOTIDE SEQUENCE [LARGE SCALE GENOMIC DNA]</scope>
    <source>
        <strain evidence="2 3">DSM 45175</strain>
    </source>
</reference>
<dbReference type="EMBL" id="RBKT01000001">
    <property type="protein sequence ID" value="RKR88583.1"/>
    <property type="molecule type" value="Genomic_DNA"/>
</dbReference>
<proteinExistence type="predicted"/>
<dbReference type="RefSeq" id="WP_121157192.1">
    <property type="nucleotide sequence ID" value="NZ_RBKT01000001.1"/>
</dbReference>
<dbReference type="InterPro" id="IPR010982">
    <property type="entry name" value="Lambda_DNA-bd_dom_sf"/>
</dbReference>
<evidence type="ECO:0000259" key="1">
    <source>
        <dbReference type="PROSITE" id="PS50943"/>
    </source>
</evidence>
<organism evidence="2 3">
    <name type="scientific">Micromonospora pisi</name>
    <dbReference type="NCBI Taxonomy" id="589240"/>
    <lineage>
        <taxon>Bacteria</taxon>
        <taxon>Bacillati</taxon>
        <taxon>Actinomycetota</taxon>
        <taxon>Actinomycetes</taxon>
        <taxon>Micromonosporales</taxon>
        <taxon>Micromonosporaceae</taxon>
        <taxon>Micromonospora</taxon>
    </lineage>
</organism>
<dbReference type="Gene3D" id="1.10.260.40">
    <property type="entry name" value="lambda repressor-like DNA-binding domains"/>
    <property type="match status" value="1"/>
</dbReference>
<dbReference type="PROSITE" id="PS50943">
    <property type="entry name" value="HTH_CROC1"/>
    <property type="match status" value="1"/>
</dbReference>
<dbReference type="Proteomes" id="UP000277671">
    <property type="component" value="Unassembled WGS sequence"/>
</dbReference>
<feature type="domain" description="HTH cro/C1-type" evidence="1">
    <location>
        <begin position="18"/>
        <end position="72"/>
    </location>
</feature>
<dbReference type="InterPro" id="IPR001387">
    <property type="entry name" value="Cro/C1-type_HTH"/>
</dbReference>
<dbReference type="OrthoDB" id="3458445at2"/>
<accession>A0A495JI53</accession>